<comment type="caution">
    <text evidence="2">The sequence shown here is derived from an EMBL/GenBank/DDBJ whole genome shotgun (WGS) entry which is preliminary data.</text>
</comment>
<name>A0A9Q1J9M9_SYNKA</name>
<protein>
    <submittedName>
        <fullName evidence="2">Uncharacterized protein</fullName>
    </submittedName>
</protein>
<gene>
    <name evidence="2" type="ORF">SKAU_G00049800</name>
</gene>
<accession>A0A9Q1J9M9</accession>
<dbReference type="AlphaFoldDB" id="A0A9Q1J9M9"/>
<evidence type="ECO:0000256" key="1">
    <source>
        <dbReference type="SAM" id="MobiDB-lite"/>
    </source>
</evidence>
<feature type="compositionally biased region" description="Basic and acidic residues" evidence="1">
    <location>
        <begin position="221"/>
        <end position="234"/>
    </location>
</feature>
<feature type="region of interest" description="Disordered" evidence="1">
    <location>
        <begin position="1"/>
        <end position="68"/>
    </location>
</feature>
<dbReference type="Pfam" id="PF15312">
    <property type="entry name" value="JSRP"/>
    <property type="match status" value="1"/>
</dbReference>
<evidence type="ECO:0000313" key="3">
    <source>
        <dbReference type="Proteomes" id="UP001152622"/>
    </source>
</evidence>
<feature type="compositionally biased region" description="Acidic residues" evidence="1">
    <location>
        <begin position="148"/>
        <end position="204"/>
    </location>
</feature>
<organism evidence="2 3">
    <name type="scientific">Synaphobranchus kaupii</name>
    <name type="common">Kaup's arrowtooth eel</name>
    <dbReference type="NCBI Taxonomy" id="118154"/>
    <lineage>
        <taxon>Eukaryota</taxon>
        <taxon>Metazoa</taxon>
        <taxon>Chordata</taxon>
        <taxon>Craniata</taxon>
        <taxon>Vertebrata</taxon>
        <taxon>Euteleostomi</taxon>
        <taxon>Actinopterygii</taxon>
        <taxon>Neopterygii</taxon>
        <taxon>Teleostei</taxon>
        <taxon>Anguilliformes</taxon>
        <taxon>Synaphobranchidae</taxon>
        <taxon>Synaphobranchus</taxon>
    </lineage>
</organism>
<dbReference type="OrthoDB" id="9908757at2759"/>
<proteinExistence type="predicted"/>
<dbReference type="EMBL" id="JAINUF010000002">
    <property type="protein sequence ID" value="KAJ8374400.1"/>
    <property type="molecule type" value="Genomic_DNA"/>
</dbReference>
<keyword evidence="3" id="KW-1185">Reference proteome</keyword>
<feature type="compositionally biased region" description="Basic residues" evidence="1">
    <location>
        <begin position="209"/>
        <end position="220"/>
    </location>
</feature>
<dbReference type="Proteomes" id="UP001152622">
    <property type="component" value="Chromosome 2"/>
</dbReference>
<feature type="compositionally biased region" description="Basic residues" evidence="1">
    <location>
        <begin position="249"/>
        <end position="259"/>
    </location>
</feature>
<feature type="compositionally biased region" description="Basic and acidic residues" evidence="1">
    <location>
        <begin position="1"/>
        <end position="10"/>
    </location>
</feature>
<sequence length="289" mass="32812">MRRRPPDPKRMRASHGTDPAMFYRPDRKHVQSTKKKKEGTTSPRQVSKKAPKERARPTPNQHSSDDENPWDWITLNRCLLLSVVVIVVSTGVNSLNETVGVFWEVEDAELTAEELALRHGDVQQGNAPEESSLWDSLFWWSRRSRDGCDDDDDDCDDYDAVDDDYTVYDDDDDDAIDGDDDDDDDDDAVDGDDDGDDDDDDGDDGPGGKSRKVQAGKRGVHRESGREEDTEKPGKGLSGEPEEDTPKGKREKGRLTRQKHGGEEEEEEEEEEERPRRKRQRGAREQRQG</sequence>
<feature type="region of interest" description="Disordered" evidence="1">
    <location>
        <begin position="147"/>
        <end position="289"/>
    </location>
</feature>
<feature type="compositionally biased region" description="Acidic residues" evidence="1">
    <location>
        <begin position="263"/>
        <end position="272"/>
    </location>
</feature>
<reference evidence="2" key="1">
    <citation type="journal article" date="2023" name="Science">
        <title>Genome structures resolve the early diversification of teleost fishes.</title>
        <authorList>
            <person name="Parey E."/>
            <person name="Louis A."/>
            <person name="Montfort J."/>
            <person name="Bouchez O."/>
            <person name="Roques C."/>
            <person name="Iampietro C."/>
            <person name="Lluch J."/>
            <person name="Castinel A."/>
            <person name="Donnadieu C."/>
            <person name="Desvignes T."/>
            <person name="Floi Bucao C."/>
            <person name="Jouanno E."/>
            <person name="Wen M."/>
            <person name="Mejri S."/>
            <person name="Dirks R."/>
            <person name="Jansen H."/>
            <person name="Henkel C."/>
            <person name="Chen W.J."/>
            <person name="Zahm M."/>
            <person name="Cabau C."/>
            <person name="Klopp C."/>
            <person name="Thompson A.W."/>
            <person name="Robinson-Rechavi M."/>
            <person name="Braasch I."/>
            <person name="Lecointre G."/>
            <person name="Bobe J."/>
            <person name="Postlethwait J.H."/>
            <person name="Berthelot C."/>
            <person name="Roest Crollius H."/>
            <person name="Guiguen Y."/>
        </authorList>
    </citation>
    <scope>NUCLEOTIDE SEQUENCE</scope>
    <source>
        <strain evidence="2">WJC10195</strain>
    </source>
</reference>
<evidence type="ECO:0000313" key="2">
    <source>
        <dbReference type="EMBL" id="KAJ8374400.1"/>
    </source>
</evidence>
<dbReference type="InterPro" id="IPR026178">
    <property type="entry name" value="JSRP1"/>
</dbReference>